<comment type="caution">
    <text evidence="1">The sequence shown here is derived from an EMBL/GenBank/DDBJ whole genome shotgun (WGS) entry which is preliminary data.</text>
</comment>
<dbReference type="AlphaFoldDB" id="A0AAE0MN08"/>
<keyword evidence="2" id="KW-1185">Reference proteome</keyword>
<evidence type="ECO:0000313" key="1">
    <source>
        <dbReference type="EMBL" id="KAK3337683.1"/>
    </source>
</evidence>
<accession>A0AAE0MN08</accession>
<name>A0AAE0MN08_9PEZI</name>
<reference evidence="1" key="1">
    <citation type="journal article" date="2023" name="Mol. Phylogenet. Evol.">
        <title>Genome-scale phylogeny and comparative genomics of the fungal order Sordariales.</title>
        <authorList>
            <person name="Hensen N."/>
            <person name="Bonometti L."/>
            <person name="Westerberg I."/>
            <person name="Brannstrom I.O."/>
            <person name="Guillou S."/>
            <person name="Cros-Aarteil S."/>
            <person name="Calhoun S."/>
            <person name="Haridas S."/>
            <person name="Kuo A."/>
            <person name="Mondo S."/>
            <person name="Pangilinan J."/>
            <person name="Riley R."/>
            <person name="LaButti K."/>
            <person name="Andreopoulos B."/>
            <person name="Lipzen A."/>
            <person name="Chen C."/>
            <person name="Yan M."/>
            <person name="Daum C."/>
            <person name="Ng V."/>
            <person name="Clum A."/>
            <person name="Steindorff A."/>
            <person name="Ohm R.A."/>
            <person name="Martin F."/>
            <person name="Silar P."/>
            <person name="Natvig D.O."/>
            <person name="Lalanne C."/>
            <person name="Gautier V."/>
            <person name="Ament-Velasquez S.L."/>
            <person name="Kruys A."/>
            <person name="Hutchinson M.I."/>
            <person name="Powell A.J."/>
            <person name="Barry K."/>
            <person name="Miller A.N."/>
            <person name="Grigoriev I.V."/>
            <person name="Debuchy R."/>
            <person name="Gladieux P."/>
            <person name="Hiltunen Thoren M."/>
            <person name="Johannesson H."/>
        </authorList>
    </citation>
    <scope>NUCLEOTIDE SEQUENCE</scope>
    <source>
        <strain evidence="1">SMH4131-1</strain>
    </source>
</reference>
<proteinExistence type="predicted"/>
<sequence length="633" mass="67312">MECHHPQESPGYLSRSFHSLARVRGRQGRCPWLRGQCKYPTYVCLLQTQHILTHSQVAGNIVDGQAIAAQVIISEFAMELNQGYIEELSFDGTIKIRNGPNIRINDPNAVFSAGFSAPFMVADDKNPSVTAFSGFPMCVPRSTNDTLCPLSNRPLVAGSTSPRRIFQAPDSLVMAPFMIGDFIEYRGYRTPANTMVVFEIVAWNVQITTVGAPTYIRLEASLIGIYSADPNGEVAETRFIGFTSDSTATVSINAIDINPCTGAETDRPISVGQLRLDARNKFLARIDGTVPVAYTREYRAVASTGIVTTRNGIRAGQYAAPILEWIQPELTAPGNEPLIHEFSQLTHLTQGIGPIENGDVFGPLDPFPQSGVQVFNLTTCPPTIPTDPTIPQTPVPSLEASINIGTTGSTAKVPNNLLVQASDTFTLSGSQTNPAASLTNDTLLWTWSLLPTISAGTPANLQTFTPNPTNNQSLTAKFAPSAPVGDYTFQLLITSPSQNTTGTANITITLFSGADTVAVNAVTWTSAQSGTVGVTCSSSYLVDSKVGMSVTYPGDKGITTSAMAATPPGSGSWSFSARKVDQPGTITCQSLLGGSATRNGLTTRDVAAAVVNGVGGVERRGRRGVLKSRVARV</sequence>
<organism evidence="1 2">
    <name type="scientific">Cercophora scortea</name>
    <dbReference type="NCBI Taxonomy" id="314031"/>
    <lineage>
        <taxon>Eukaryota</taxon>
        <taxon>Fungi</taxon>
        <taxon>Dikarya</taxon>
        <taxon>Ascomycota</taxon>
        <taxon>Pezizomycotina</taxon>
        <taxon>Sordariomycetes</taxon>
        <taxon>Sordariomycetidae</taxon>
        <taxon>Sordariales</taxon>
        <taxon>Lasiosphaeriaceae</taxon>
        <taxon>Cercophora</taxon>
    </lineage>
</organism>
<reference evidence="1" key="2">
    <citation type="submission" date="2023-06" db="EMBL/GenBank/DDBJ databases">
        <authorList>
            <consortium name="Lawrence Berkeley National Laboratory"/>
            <person name="Haridas S."/>
            <person name="Hensen N."/>
            <person name="Bonometti L."/>
            <person name="Westerberg I."/>
            <person name="Brannstrom I.O."/>
            <person name="Guillou S."/>
            <person name="Cros-Aarteil S."/>
            <person name="Calhoun S."/>
            <person name="Kuo A."/>
            <person name="Mondo S."/>
            <person name="Pangilinan J."/>
            <person name="Riley R."/>
            <person name="Labutti K."/>
            <person name="Andreopoulos B."/>
            <person name="Lipzen A."/>
            <person name="Chen C."/>
            <person name="Yanf M."/>
            <person name="Daum C."/>
            <person name="Ng V."/>
            <person name="Clum A."/>
            <person name="Steindorff A."/>
            <person name="Ohm R."/>
            <person name="Martin F."/>
            <person name="Silar P."/>
            <person name="Natvig D."/>
            <person name="Lalanne C."/>
            <person name="Gautier V."/>
            <person name="Ament-Velasquez S.L."/>
            <person name="Kruys A."/>
            <person name="Hutchinson M.I."/>
            <person name="Powell A.J."/>
            <person name="Barry K."/>
            <person name="Miller A.N."/>
            <person name="Grigoriev I.V."/>
            <person name="Debuchy R."/>
            <person name="Gladieux P."/>
            <person name="Thoren M.H."/>
            <person name="Johannesson H."/>
        </authorList>
    </citation>
    <scope>NUCLEOTIDE SEQUENCE</scope>
    <source>
        <strain evidence="1">SMH4131-1</strain>
    </source>
</reference>
<dbReference type="Proteomes" id="UP001286456">
    <property type="component" value="Unassembled WGS sequence"/>
</dbReference>
<evidence type="ECO:0000313" key="2">
    <source>
        <dbReference type="Proteomes" id="UP001286456"/>
    </source>
</evidence>
<protein>
    <submittedName>
        <fullName evidence="1">Uncharacterized protein</fullName>
    </submittedName>
</protein>
<gene>
    <name evidence="1" type="ORF">B0T19DRAFT_351584</name>
</gene>
<dbReference type="EMBL" id="JAUEPO010000001">
    <property type="protein sequence ID" value="KAK3337683.1"/>
    <property type="molecule type" value="Genomic_DNA"/>
</dbReference>